<feature type="compositionally biased region" description="Basic and acidic residues" evidence="1">
    <location>
        <begin position="1"/>
        <end position="13"/>
    </location>
</feature>
<dbReference type="AlphaFoldDB" id="A0A2V0QKD2"/>
<gene>
    <name evidence="2" type="ORF">KPSA1_06751</name>
</gene>
<comment type="caution">
    <text evidence="2">The sequence shown here is derived from an EMBL/GenBank/DDBJ whole genome shotgun (WGS) entry which is preliminary data.</text>
</comment>
<reference evidence="2 3" key="1">
    <citation type="submission" date="2018-04" db="EMBL/GenBank/DDBJ databases">
        <title>Draft genome sequence of Pseudomonas syringae pv. actinidiae biovar 1 strains isolated from kiwifruit in Kagawa prefecture.</title>
        <authorList>
            <person name="Tabuchi M."/>
            <person name="Saito M."/>
            <person name="Fujiwara S."/>
            <person name="Sasa N."/>
            <person name="Akimitsu K."/>
            <person name="Gomi K."/>
            <person name="Konishi-Sugita S."/>
            <person name="Hamano K."/>
            <person name="Kataoka I."/>
        </authorList>
    </citation>
    <scope>NUCLEOTIDE SEQUENCE [LARGE SCALE GENOMIC DNA]</scope>
    <source>
        <strain evidence="2 3">MAFF212206</strain>
    </source>
</reference>
<accession>A0A2V0QKD2</accession>
<organism evidence="2 3">
    <name type="scientific">Pseudomonas syringae pv. actinidiae</name>
    <dbReference type="NCBI Taxonomy" id="103796"/>
    <lineage>
        <taxon>Bacteria</taxon>
        <taxon>Pseudomonadati</taxon>
        <taxon>Pseudomonadota</taxon>
        <taxon>Gammaproteobacteria</taxon>
        <taxon>Pseudomonadales</taxon>
        <taxon>Pseudomonadaceae</taxon>
        <taxon>Pseudomonas</taxon>
        <taxon>Pseudomonas syringae</taxon>
    </lineage>
</organism>
<feature type="region of interest" description="Disordered" evidence="1">
    <location>
        <begin position="1"/>
        <end position="29"/>
    </location>
</feature>
<evidence type="ECO:0000313" key="3">
    <source>
        <dbReference type="Proteomes" id="UP000247480"/>
    </source>
</evidence>
<dbReference type="Proteomes" id="UP000247480">
    <property type="component" value="Unassembled WGS sequence"/>
</dbReference>
<proteinExistence type="predicted"/>
<feature type="compositionally biased region" description="Low complexity" evidence="1">
    <location>
        <begin position="16"/>
        <end position="27"/>
    </location>
</feature>
<name>A0A2V0QKD2_PSESF</name>
<sequence length="66" mass="7553">MPHLAREGSDSHRTLSRASSLPRPSARIKSGRVYTDERWSVRNDNLNYRARSSRCSRDLPLLEAVT</sequence>
<protein>
    <submittedName>
        <fullName evidence="2">Uncharacterized protein</fullName>
    </submittedName>
</protein>
<evidence type="ECO:0000313" key="2">
    <source>
        <dbReference type="EMBL" id="GBH13267.1"/>
    </source>
</evidence>
<dbReference type="EMBL" id="BGJZ01000347">
    <property type="protein sequence ID" value="GBH13267.1"/>
    <property type="molecule type" value="Genomic_DNA"/>
</dbReference>
<evidence type="ECO:0000256" key="1">
    <source>
        <dbReference type="SAM" id="MobiDB-lite"/>
    </source>
</evidence>